<keyword evidence="1" id="KW-0479">Metal-binding</keyword>
<dbReference type="SUPFAM" id="SSF51182">
    <property type="entry name" value="RmlC-like cupins"/>
    <property type="match status" value="1"/>
</dbReference>
<dbReference type="InterPro" id="IPR051610">
    <property type="entry name" value="GPI/OXD"/>
</dbReference>
<dbReference type="Proteomes" id="UP001595898">
    <property type="component" value="Unassembled WGS sequence"/>
</dbReference>
<accession>A0ABD5PVI2</accession>
<evidence type="ECO:0000256" key="1">
    <source>
        <dbReference type="ARBA" id="ARBA00022723"/>
    </source>
</evidence>
<organism evidence="4 5">
    <name type="scientific">Halosolutus amylolyticus</name>
    <dbReference type="NCBI Taxonomy" id="2932267"/>
    <lineage>
        <taxon>Archaea</taxon>
        <taxon>Methanobacteriati</taxon>
        <taxon>Methanobacteriota</taxon>
        <taxon>Stenosarchaea group</taxon>
        <taxon>Halobacteria</taxon>
        <taxon>Halobacteriales</taxon>
        <taxon>Natrialbaceae</taxon>
        <taxon>Halosolutus</taxon>
    </lineage>
</organism>
<dbReference type="GO" id="GO:0046872">
    <property type="term" value="F:metal ion binding"/>
    <property type="evidence" value="ECO:0007669"/>
    <property type="project" value="UniProtKB-KW"/>
</dbReference>
<dbReference type="RefSeq" id="WP_250141064.1">
    <property type="nucleotide sequence ID" value="NZ_JALIQP010000003.1"/>
</dbReference>
<name>A0ABD5PVI2_9EURY</name>
<evidence type="ECO:0000313" key="5">
    <source>
        <dbReference type="Proteomes" id="UP001595898"/>
    </source>
</evidence>
<evidence type="ECO:0000313" key="4">
    <source>
        <dbReference type="EMBL" id="MFC4544329.1"/>
    </source>
</evidence>
<feature type="domain" description="Cupin type-2" evidence="3">
    <location>
        <begin position="61"/>
        <end position="125"/>
    </location>
</feature>
<dbReference type="PANTHER" id="PTHR35848">
    <property type="entry name" value="OXALATE-BINDING PROTEIN"/>
    <property type="match status" value="1"/>
</dbReference>
<reference evidence="4 5" key="1">
    <citation type="journal article" date="2019" name="Int. J. Syst. Evol. Microbiol.">
        <title>The Global Catalogue of Microorganisms (GCM) 10K type strain sequencing project: providing services to taxonomists for standard genome sequencing and annotation.</title>
        <authorList>
            <consortium name="The Broad Institute Genomics Platform"/>
            <consortium name="The Broad Institute Genome Sequencing Center for Infectious Disease"/>
            <person name="Wu L."/>
            <person name="Ma J."/>
        </authorList>
    </citation>
    <scope>NUCLEOTIDE SEQUENCE [LARGE SCALE GENOMIC DNA]</scope>
    <source>
        <strain evidence="4 5">WLHS5</strain>
    </source>
</reference>
<sequence>MATTSKDRTETARAVDLYQFEGTDCYQEHDDHARLRGYFPLTPGAPNGVDAGAENLIIVCIEIEPGDYLPSHRDSNEELLVVTTGRVEATIGDETIDLETGQCAVVPEMAPHGIYNGGDETARIIGFFPENELTATFEDPLEPFGTTDVEIEPDHTATE</sequence>
<proteinExistence type="predicted"/>
<dbReference type="CDD" id="cd02209">
    <property type="entry name" value="cupin_XRE_C"/>
    <property type="match status" value="1"/>
</dbReference>
<dbReference type="AlphaFoldDB" id="A0ABD5PVI2"/>
<dbReference type="InterPro" id="IPR014710">
    <property type="entry name" value="RmlC-like_jellyroll"/>
</dbReference>
<feature type="region of interest" description="Disordered" evidence="2">
    <location>
        <begin position="140"/>
        <end position="159"/>
    </location>
</feature>
<evidence type="ECO:0000256" key="2">
    <source>
        <dbReference type="SAM" id="MobiDB-lite"/>
    </source>
</evidence>
<keyword evidence="5" id="KW-1185">Reference proteome</keyword>
<dbReference type="InterPro" id="IPR011051">
    <property type="entry name" value="RmlC_Cupin_sf"/>
</dbReference>
<dbReference type="Pfam" id="PF07883">
    <property type="entry name" value="Cupin_2"/>
    <property type="match status" value="1"/>
</dbReference>
<dbReference type="InterPro" id="IPR013096">
    <property type="entry name" value="Cupin_2"/>
</dbReference>
<dbReference type="PANTHER" id="PTHR35848:SF6">
    <property type="entry name" value="CUPIN TYPE-2 DOMAIN-CONTAINING PROTEIN"/>
    <property type="match status" value="1"/>
</dbReference>
<comment type="caution">
    <text evidence="4">The sequence shown here is derived from an EMBL/GenBank/DDBJ whole genome shotgun (WGS) entry which is preliminary data.</text>
</comment>
<evidence type="ECO:0000259" key="3">
    <source>
        <dbReference type="Pfam" id="PF07883"/>
    </source>
</evidence>
<gene>
    <name evidence="4" type="ORF">ACFO5R_20580</name>
</gene>
<dbReference type="Gene3D" id="2.60.120.10">
    <property type="entry name" value="Jelly Rolls"/>
    <property type="match status" value="1"/>
</dbReference>
<protein>
    <submittedName>
        <fullName evidence="4">Cupin domain-containing protein</fullName>
    </submittedName>
</protein>
<dbReference type="EMBL" id="JBHSFA010000011">
    <property type="protein sequence ID" value="MFC4544329.1"/>
    <property type="molecule type" value="Genomic_DNA"/>
</dbReference>